<proteinExistence type="predicted"/>
<evidence type="ECO:0000313" key="1">
    <source>
        <dbReference type="EMBL" id="AYV86157.1"/>
    </source>
</evidence>
<accession>A0A3G5AG59</accession>
<reference evidence="1" key="1">
    <citation type="submission" date="2018-10" db="EMBL/GenBank/DDBJ databases">
        <title>Hidden diversity of soil giant viruses.</title>
        <authorList>
            <person name="Schulz F."/>
            <person name="Alteio L."/>
            <person name="Goudeau D."/>
            <person name="Ryan E.M."/>
            <person name="Malmstrom R.R."/>
            <person name="Blanchard J."/>
            <person name="Woyke T."/>
        </authorList>
    </citation>
    <scope>NUCLEOTIDE SEQUENCE</scope>
    <source>
        <strain evidence="1">SMV1</strain>
    </source>
</reference>
<keyword evidence="1" id="KW-0648">Protein biosynthesis</keyword>
<protein>
    <submittedName>
        <fullName evidence="1">TFIIB transcription initiation factor</fullName>
    </submittedName>
</protein>
<keyword evidence="1" id="KW-0396">Initiation factor</keyword>
<name>A0A3G5AG59_9VIRU</name>
<organism evidence="1">
    <name type="scientific">Solumvirus sp</name>
    <dbReference type="NCBI Taxonomy" id="2487773"/>
    <lineage>
        <taxon>Viruses</taxon>
        <taxon>Pithoviruses</taxon>
    </lineage>
</organism>
<gene>
    <name evidence="1" type="ORF">Solumvirus1_32</name>
</gene>
<dbReference type="EMBL" id="MK072498">
    <property type="protein sequence ID" value="AYV86157.1"/>
    <property type="molecule type" value="Genomic_DNA"/>
</dbReference>
<sequence>MASATAEVFNDVNQLVGKGKACAKSILPDMVNMKFPEDIKIKANNIYLAMTKPTRRSEKRKMMIFYCIYNAYKEIGIPEDPRNIASTIGIKPTLITKATSLFSNSQTGYEPPNKFHRPNEYLSKICEELGISEQRLPEIDDLTNRVLDNDPGLLEEKPQKLAAAIINYWLACSGITLDKETKMKSAKQSIATIDTLIKKISIADNSCASVSKPKIEKKKITIIIKSAKEKSESAVSIVLKK</sequence>